<dbReference type="AlphaFoldDB" id="A0A4Q7J394"/>
<reference evidence="3 4" key="1">
    <citation type="submission" date="2019-02" db="EMBL/GenBank/DDBJ databases">
        <title>Draft genome sequence of Amycolatopsis sp. 8-3EHSu isolated from roots of Suaeda maritima.</title>
        <authorList>
            <person name="Duangmal K."/>
            <person name="Chantavorakit T."/>
        </authorList>
    </citation>
    <scope>NUCLEOTIDE SEQUENCE [LARGE SCALE GENOMIC DNA]</scope>
    <source>
        <strain evidence="3 4">8-3EHSu</strain>
    </source>
</reference>
<protein>
    <submittedName>
        <fullName evidence="3">DUF4232 domain-containing protein</fullName>
    </submittedName>
</protein>
<sequence>MTRTTVRRTIAVAAVLGAAATTTVLTTGSAAAAQPCAPGQLTASLAPGDPGAGQRYGYLTLTTNTGQTCQLTGTLPISLSGAPRIETVPQEGTEVPTVELAPGQSAHVLLHWTGIADRADQDVPSRITVDVHNGHISTPWTLGSMDASPEAHQLRYGPVQAGPGGIGH</sequence>
<evidence type="ECO:0000256" key="1">
    <source>
        <dbReference type="SAM" id="SignalP"/>
    </source>
</evidence>
<gene>
    <name evidence="3" type="ORF">EWH70_20335</name>
</gene>
<dbReference type="OrthoDB" id="3623953at2"/>
<name>A0A4Q7J394_9PSEU</name>
<dbReference type="Proteomes" id="UP000292003">
    <property type="component" value="Unassembled WGS sequence"/>
</dbReference>
<feature type="signal peptide" evidence="1">
    <location>
        <begin position="1"/>
        <end position="32"/>
    </location>
</feature>
<dbReference type="EMBL" id="SFCC01000010">
    <property type="protein sequence ID" value="RZQ61961.1"/>
    <property type="molecule type" value="Genomic_DNA"/>
</dbReference>
<dbReference type="RefSeq" id="WP_130477054.1">
    <property type="nucleotide sequence ID" value="NZ_SFCC01000010.1"/>
</dbReference>
<evidence type="ECO:0000313" key="4">
    <source>
        <dbReference type="Proteomes" id="UP000292003"/>
    </source>
</evidence>
<keyword evidence="4" id="KW-1185">Reference proteome</keyword>
<evidence type="ECO:0000259" key="2">
    <source>
        <dbReference type="Pfam" id="PF14016"/>
    </source>
</evidence>
<dbReference type="InterPro" id="IPR025326">
    <property type="entry name" value="DUF4232"/>
</dbReference>
<comment type="caution">
    <text evidence="3">The sequence shown here is derived from an EMBL/GenBank/DDBJ whole genome shotgun (WGS) entry which is preliminary data.</text>
</comment>
<keyword evidence="1" id="KW-0732">Signal</keyword>
<proteinExistence type="predicted"/>
<feature type="domain" description="DUF4232" evidence="2">
    <location>
        <begin position="36"/>
        <end position="160"/>
    </location>
</feature>
<accession>A0A4Q7J394</accession>
<evidence type="ECO:0000313" key="3">
    <source>
        <dbReference type="EMBL" id="RZQ61961.1"/>
    </source>
</evidence>
<organism evidence="3 4">
    <name type="scientific">Amycolatopsis suaedae</name>
    <dbReference type="NCBI Taxonomy" id="2510978"/>
    <lineage>
        <taxon>Bacteria</taxon>
        <taxon>Bacillati</taxon>
        <taxon>Actinomycetota</taxon>
        <taxon>Actinomycetes</taxon>
        <taxon>Pseudonocardiales</taxon>
        <taxon>Pseudonocardiaceae</taxon>
        <taxon>Amycolatopsis</taxon>
    </lineage>
</organism>
<dbReference type="Pfam" id="PF14016">
    <property type="entry name" value="DUF4232"/>
    <property type="match status" value="1"/>
</dbReference>
<feature type="chain" id="PRO_5020284921" evidence="1">
    <location>
        <begin position="33"/>
        <end position="168"/>
    </location>
</feature>